<comment type="caution">
    <text evidence="1">The sequence shown here is derived from an EMBL/GenBank/DDBJ whole genome shotgun (WGS) entry which is preliminary data.</text>
</comment>
<sequence>MSAAELSFWDGPATMEHFADVRAMFHAAFPRDSLADHRDALTRQAASPGFATVAASAGGEMVGCVWGVPLQLGTPWWQDLEPRPDDDFTLEDGRRTFAVLELCVARGHDGELGARLLHALLGRRRETRATTKSSAVSGVRALAWQVSGRTPTRTGDVEVRVLGLPYS</sequence>
<organism evidence="1 2">
    <name type="scientific">Kineosporia corallincola</name>
    <dbReference type="NCBI Taxonomy" id="2835133"/>
    <lineage>
        <taxon>Bacteria</taxon>
        <taxon>Bacillati</taxon>
        <taxon>Actinomycetota</taxon>
        <taxon>Actinomycetes</taxon>
        <taxon>Kineosporiales</taxon>
        <taxon>Kineosporiaceae</taxon>
        <taxon>Kineosporia</taxon>
    </lineage>
</organism>
<reference evidence="1 2" key="1">
    <citation type="submission" date="2021-05" db="EMBL/GenBank/DDBJ databases">
        <title>Kineosporia and Streptomyces sp. nov. two new marine actinobacteria isolated from Coral.</title>
        <authorList>
            <person name="Buangrab K."/>
            <person name="Sutthacheep M."/>
            <person name="Yeemin T."/>
            <person name="Harunari E."/>
            <person name="Igarashi Y."/>
            <person name="Kanchanasin P."/>
            <person name="Tanasupawat S."/>
            <person name="Phongsopitanun W."/>
        </authorList>
    </citation>
    <scope>NUCLEOTIDE SEQUENCE [LARGE SCALE GENOMIC DNA]</scope>
    <source>
        <strain evidence="1 2">J2-2</strain>
    </source>
</reference>
<dbReference type="InterPro" id="IPR016181">
    <property type="entry name" value="Acyl_CoA_acyltransferase"/>
</dbReference>
<dbReference type="EMBL" id="JAHBAY010000007">
    <property type="protein sequence ID" value="MBT0770759.1"/>
    <property type="molecule type" value="Genomic_DNA"/>
</dbReference>
<accession>A0ABS5TK44</accession>
<proteinExistence type="predicted"/>
<dbReference type="RefSeq" id="WP_214157061.1">
    <property type="nucleotide sequence ID" value="NZ_JAHBAY010000007.1"/>
</dbReference>
<name>A0ABS5TK44_9ACTN</name>
<dbReference type="Gene3D" id="3.40.630.30">
    <property type="match status" value="1"/>
</dbReference>
<protein>
    <recommendedName>
        <fullName evidence="3">N-acetyltransferase domain-containing protein</fullName>
    </recommendedName>
</protein>
<gene>
    <name evidence="1" type="ORF">KIH74_17585</name>
</gene>
<dbReference type="Proteomes" id="UP001197247">
    <property type="component" value="Unassembled WGS sequence"/>
</dbReference>
<evidence type="ECO:0008006" key="3">
    <source>
        <dbReference type="Google" id="ProtNLM"/>
    </source>
</evidence>
<evidence type="ECO:0000313" key="2">
    <source>
        <dbReference type="Proteomes" id="UP001197247"/>
    </source>
</evidence>
<dbReference type="SUPFAM" id="SSF55729">
    <property type="entry name" value="Acyl-CoA N-acyltransferases (Nat)"/>
    <property type="match status" value="1"/>
</dbReference>
<keyword evidence="2" id="KW-1185">Reference proteome</keyword>
<evidence type="ECO:0000313" key="1">
    <source>
        <dbReference type="EMBL" id="MBT0770759.1"/>
    </source>
</evidence>